<reference evidence="1" key="1">
    <citation type="submission" date="2023-08" db="EMBL/GenBank/DDBJ databases">
        <title>Increased levels of nutrients transform a symbiont into a lethal pathobiont.</title>
        <authorList>
            <person name="Lachnit T."/>
            <person name="Ulrich L."/>
            <person name="Willmer F.M."/>
            <person name="Hasenbein T."/>
            <person name="Steiner L.X."/>
            <person name="Wolters M."/>
            <person name="Herbst E.M."/>
            <person name="Deines P."/>
        </authorList>
    </citation>
    <scope>NUCLEOTIDE SEQUENCE</scope>
    <source>
        <strain evidence="1">T3</strain>
    </source>
</reference>
<organism evidence="1">
    <name type="scientific">Pseudomonas solani</name>
    <dbReference type="NCBI Taxonomy" id="2731552"/>
    <lineage>
        <taxon>Bacteria</taxon>
        <taxon>Pseudomonadati</taxon>
        <taxon>Pseudomonadota</taxon>
        <taxon>Gammaproteobacteria</taxon>
        <taxon>Pseudomonadales</taxon>
        <taxon>Pseudomonadaceae</taxon>
        <taxon>Pseudomonas</taxon>
    </lineage>
</organism>
<dbReference type="EMBL" id="CP158373">
    <property type="protein sequence ID" value="XBY64836.1"/>
    <property type="molecule type" value="Genomic_DNA"/>
</dbReference>
<dbReference type="RefSeq" id="WP_350447624.1">
    <property type="nucleotide sequence ID" value="NZ_CP158373.1"/>
</dbReference>
<accession>A0AAU7Y3D0</accession>
<sequence length="318" mass="33858">MAKFLFVNNWEATLQAELSIGATSMTIEPDRAAQLVGMVGGDFYFLTLIALNAQGREVGWEIVKVTASAAGVLTIERHQDGTVANLWPVGTRVAARVPRYVLDWLRDHTGDGGSPGGGLADVNNDGRAYRRRFEEWVPDPVFEIPEDAWTDNIPVSFTNSTQFLTANTVYLVPFVPPHDMTIDKLSMIITTAASASVITMRLYESDAAGWPGAGISGSLGSVSAAATGQATVTLGVPAALAGGRRYWLAAHPNGSPFVRAASVGTPVLGVSADGNSRYTLLQRSISWSTGSPDTWEFLRSDMAAANPPLIRLHRAAGA</sequence>
<evidence type="ECO:0008006" key="2">
    <source>
        <dbReference type="Google" id="ProtNLM"/>
    </source>
</evidence>
<dbReference type="AlphaFoldDB" id="A0AAU7Y3D0"/>
<gene>
    <name evidence="1" type="ORF">ABS648_03455</name>
</gene>
<name>A0AAU7Y3D0_9PSED</name>
<protein>
    <recommendedName>
        <fullName evidence="2">Minor tail protein</fullName>
    </recommendedName>
</protein>
<proteinExistence type="predicted"/>
<evidence type="ECO:0000313" key="1">
    <source>
        <dbReference type="EMBL" id="XBY64836.1"/>
    </source>
</evidence>